<proteinExistence type="predicted"/>
<reference evidence="1" key="2">
    <citation type="submission" date="2021-04" db="EMBL/GenBank/DDBJ databases">
        <authorList>
            <person name="Zhang T."/>
            <person name="Zhang Y."/>
            <person name="Lu D."/>
            <person name="Zuo D."/>
            <person name="Du Z."/>
        </authorList>
    </citation>
    <scope>NUCLEOTIDE SEQUENCE</scope>
    <source>
        <strain evidence="1">JR1</strain>
    </source>
</reference>
<gene>
    <name evidence="1" type="ORF">KDU71_14540</name>
</gene>
<accession>A0A941IYR9</accession>
<comment type="caution">
    <text evidence="1">The sequence shown here is derived from an EMBL/GenBank/DDBJ whole genome shotgun (WGS) entry which is preliminary data.</text>
</comment>
<dbReference type="AlphaFoldDB" id="A0A941IYR9"/>
<keyword evidence="2" id="KW-1185">Reference proteome</keyword>
<reference evidence="1" key="1">
    <citation type="journal article" date="2018" name="Int. J. Syst. Evol. Microbiol.">
        <title>Carboxylicivirga sediminis sp. nov., isolated from coastal sediment.</title>
        <authorList>
            <person name="Wang F.Q."/>
            <person name="Ren L.H."/>
            <person name="Zou R.J."/>
            <person name="Sun Y.Z."/>
            <person name="Liu X.J."/>
            <person name="Jiang F."/>
            <person name="Liu L.J."/>
        </authorList>
    </citation>
    <scope>NUCLEOTIDE SEQUENCE</scope>
    <source>
        <strain evidence="1">JR1</strain>
    </source>
</reference>
<dbReference type="EMBL" id="JAGTAR010000023">
    <property type="protein sequence ID" value="MBR8536789.1"/>
    <property type="molecule type" value="Genomic_DNA"/>
</dbReference>
<evidence type="ECO:0000313" key="2">
    <source>
        <dbReference type="Proteomes" id="UP000679220"/>
    </source>
</evidence>
<protein>
    <submittedName>
        <fullName evidence="1">Uncharacterized protein</fullName>
    </submittedName>
</protein>
<dbReference type="RefSeq" id="WP_212191817.1">
    <property type="nucleotide sequence ID" value="NZ_JAGTAR010000023.1"/>
</dbReference>
<organism evidence="1 2">
    <name type="scientific">Carboxylicivirga sediminis</name>
    <dbReference type="NCBI Taxonomy" id="2006564"/>
    <lineage>
        <taxon>Bacteria</taxon>
        <taxon>Pseudomonadati</taxon>
        <taxon>Bacteroidota</taxon>
        <taxon>Bacteroidia</taxon>
        <taxon>Marinilabiliales</taxon>
        <taxon>Marinilabiliaceae</taxon>
        <taxon>Carboxylicivirga</taxon>
    </lineage>
</organism>
<name>A0A941IYR9_9BACT</name>
<dbReference type="Proteomes" id="UP000679220">
    <property type="component" value="Unassembled WGS sequence"/>
</dbReference>
<evidence type="ECO:0000313" key="1">
    <source>
        <dbReference type="EMBL" id="MBR8536789.1"/>
    </source>
</evidence>
<sequence length="205" mass="23554">MESIADLSLIPDNLRDELKMALEKTIEYVDNNCVGKFIIDKLLNNNVTFKFVYKPDFEYSAGYKSTSNEFILKTIESWYGTQMFIHELTHALQDALYPTEVIESASSGLQIGYIQLELEAHIIEDLSKSGKGIEQYKRLSLDRNIQRNYELQILTKLKAGESIDMEYFNALLGPFGEYFNPEYNTPPDLNFVPAIFKIAYSNCNN</sequence>